<comment type="caution">
    <text evidence="1">The sequence shown here is derived from an EMBL/GenBank/DDBJ whole genome shotgun (WGS) entry which is preliminary data.</text>
</comment>
<dbReference type="Proteomes" id="UP000018936">
    <property type="component" value="Unassembled WGS sequence"/>
</dbReference>
<dbReference type="AlphaFoldDB" id="V8NG86"/>
<protein>
    <submittedName>
        <fullName evidence="1">Uncharacterized protein</fullName>
    </submittedName>
</protein>
<proteinExistence type="predicted"/>
<feature type="non-terminal residue" evidence="1">
    <location>
        <position position="1"/>
    </location>
</feature>
<accession>V8NG86</accession>
<evidence type="ECO:0000313" key="1">
    <source>
        <dbReference type="EMBL" id="ETE61294.1"/>
    </source>
</evidence>
<sequence length="153" mass="16818">MRVWKDFAEKKIAKLYRLSFFCLSMGHGTYLGDEKLIASVAGVVERVNKLVSAIKVRQGNGLGRTPKSLGQPSEAGIFSTLARGRQLDFSSRRSCPAGTQVSKAASKPEVGEEGSVTLIWMSLPSLQIKDLLKPEVVEEIVLETRQRLLELEG</sequence>
<gene>
    <name evidence="1" type="ORF">L345_12957</name>
</gene>
<evidence type="ECO:0000313" key="2">
    <source>
        <dbReference type="Proteomes" id="UP000018936"/>
    </source>
</evidence>
<reference evidence="1 2" key="1">
    <citation type="journal article" date="2013" name="Proc. Natl. Acad. Sci. U.S.A.">
        <title>The king cobra genome reveals dynamic gene evolution and adaptation in the snake venom system.</title>
        <authorList>
            <person name="Vonk F.J."/>
            <person name="Casewell N.R."/>
            <person name="Henkel C.V."/>
            <person name="Heimberg A.M."/>
            <person name="Jansen H.J."/>
            <person name="McCleary R.J."/>
            <person name="Kerkkamp H.M."/>
            <person name="Vos R.A."/>
            <person name="Guerreiro I."/>
            <person name="Calvete J.J."/>
            <person name="Wuster W."/>
            <person name="Woods A.E."/>
            <person name="Logan J.M."/>
            <person name="Harrison R.A."/>
            <person name="Castoe T.A."/>
            <person name="de Koning A.P."/>
            <person name="Pollock D.D."/>
            <person name="Yandell M."/>
            <person name="Calderon D."/>
            <person name="Renjifo C."/>
            <person name="Currier R.B."/>
            <person name="Salgado D."/>
            <person name="Pla D."/>
            <person name="Sanz L."/>
            <person name="Hyder A.S."/>
            <person name="Ribeiro J.M."/>
            <person name="Arntzen J.W."/>
            <person name="van den Thillart G.E."/>
            <person name="Boetzer M."/>
            <person name="Pirovano W."/>
            <person name="Dirks R.P."/>
            <person name="Spaink H.P."/>
            <person name="Duboule D."/>
            <person name="McGlinn E."/>
            <person name="Kini R.M."/>
            <person name="Richardson M.K."/>
        </authorList>
    </citation>
    <scope>NUCLEOTIDE SEQUENCE</scope>
    <source>
        <tissue evidence="1">Blood</tissue>
    </source>
</reference>
<dbReference type="Gene3D" id="2.40.50.100">
    <property type="match status" value="1"/>
</dbReference>
<keyword evidence="2" id="KW-1185">Reference proteome</keyword>
<dbReference type="SUPFAM" id="SSF110324">
    <property type="entry name" value="Ribosomal L27 protein-like"/>
    <property type="match status" value="1"/>
</dbReference>
<dbReference type="OrthoDB" id="1650at2759"/>
<name>V8NG86_OPHHA</name>
<organism evidence="1 2">
    <name type="scientific">Ophiophagus hannah</name>
    <name type="common">King cobra</name>
    <name type="synonym">Naja hannah</name>
    <dbReference type="NCBI Taxonomy" id="8665"/>
    <lineage>
        <taxon>Eukaryota</taxon>
        <taxon>Metazoa</taxon>
        <taxon>Chordata</taxon>
        <taxon>Craniata</taxon>
        <taxon>Vertebrata</taxon>
        <taxon>Euteleostomi</taxon>
        <taxon>Lepidosauria</taxon>
        <taxon>Squamata</taxon>
        <taxon>Bifurcata</taxon>
        <taxon>Unidentata</taxon>
        <taxon>Episquamata</taxon>
        <taxon>Toxicofera</taxon>
        <taxon>Serpentes</taxon>
        <taxon>Colubroidea</taxon>
        <taxon>Elapidae</taxon>
        <taxon>Elapinae</taxon>
        <taxon>Ophiophagus</taxon>
    </lineage>
</organism>
<dbReference type="EMBL" id="AZIM01004032">
    <property type="protein sequence ID" value="ETE61294.1"/>
    <property type="molecule type" value="Genomic_DNA"/>
</dbReference>